<dbReference type="VEuPathDB" id="PiroplasmaDB:BMR1_01G03386"/>
<feature type="compositionally biased region" description="Low complexity" evidence="1">
    <location>
        <begin position="773"/>
        <end position="787"/>
    </location>
</feature>
<feature type="compositionally biased region" description="Polar residues" evidence="1">
    <location>
        <begin position="709"/>
        <end position="720"/>
    </location>
</feature>
<evidence type="ECO:0000256" key="1">
    <source>
        <dbReference type="SAM" id="MobiDB-lite"/>
    </source>
</evidence>
<reference evidence="2 3" key="3">
    <citation type="journal article" date="2016" name="Sci. Rep.">
        <title>Genome-wide diversity and gene expression profiling of Babesia microti isolates identify polymorphic genes that mediate host-pathogen interactions.</title>
        <authorList>
            <person name="Silva J.C."/>
            <person name="Cornillot E."/>
            <person name="McCracken C."/>
            <person name="Usmani-Brown S."/>
            <person name="Dwivedi A."/>
            <person name="Ifeonu O.O."/>
            <person name="Crabtree J."/>
            <person name="Gotia H.T."/>
            <person name="Virji A.Z."/>
            <person name="Reynes C."/>
            <person name="Colinge J."/>
            <person name="Kumar V."/>
            <person name="Lawres L."/>
            <person name="Pazzi J.E."/>
            <person name="Pablo J.V."/>
            <person name="Hung C."/>
            <person name="Brancato J."/>
            <person name="Kumari P."/>
            <person name="Orvis J."/>
            <person name="Tretina K."/>
            <person name="Chibucos M."/>
            <person name="Ott S."/>
            <person name="Sadzewicz L."/>
            <person name="Sengamalay N."/>
            <person name="Shetty A.C."/>
            <person name="Su Q."/>
            <person name="Tallon L."/>
            <person name="Fraser C.M."/>
            <person name="Frutos R."/>
            <person name="Molina D.M."/>
            <person name="Krause P.J."/>
            <person name="Ben Mamoun C."/>
        </authorList>
    </citation>
    <scope>NUCLEOTIDE SEQUENCE [LARGE SCALE GENOMIC DNA]</scope>
    <source>
        <strain evidence="2 3">RI</strain>
    </source>
</reference>
<dbReference type="OrthoDB" id="366400at2759"/>
<reference evidence="2 3" key="2">
    <citation type="journal article" date="2013" name="PLoS ONE">
        <title>Whole genome mapping and re-organization of the nuclear and mitochondrial genomes of Babesia microti isolates.</title>
        <authorList>
            <person name="Cornillot E."/>
            <person name="Dassouli A."/>
            <person name="Garg A."/>
            <person name="Pachikara N."/>
            <person name="Randazzo S."/>
            <person name="Depoix D."/>
            <person name="Carcy B."/>
            <person name="Delbecq S."/>
            <person name="Frutos R."/>
            <person name="Silva J.C."/>
            <person name="Sutton R."/>
            <person name="Krause P.J."/>
            <person name="Mamoun C.B."/>
        </authorList>
    </citation>
    <scope>NUCLEOTIDE SEQUENCE [LARGE SCALE GENOMIC DNA]</scope>
    <source>
        <strain evidence="2 3">RI</strain>
    </source>
</reference>
<dbReference type="AlphaFoldDB" id="A0A1N6LX76"/>
<dbReference type="Proteomes" id="UP000002899">
    <property type="component" value="Chromosome I"/>
</dbReference>
<organism evidence="2 3">
    <name type="scientific">Babesia microti (strain RI)</name>
    <dbReference type="NCBI Taxonomy" id="1133968"/>
    <lineage>
        <taxon>Eukaryota</taxon>
        <taxon>Sar</taxon>
        <taxon>Alveolata</taxon>
        <taxon>Apicomplexa</taxon>
        <taxon>Aconoidasida</taxon>
        <taxon>Piroplasmida</taxon>
        <taxon>Babesiidae</taxon>
        <taxon>Babesia</taxon>
    </lineage>
</organism>
<dbReference type="KEGG" id="bmic:BMR1_01G03386"/>
<feature type="compositionally biased region" description="Basic and acidic residues" evidence="1">
    <location>
        <begin position="663"/>
        <end position="695"/>
    </location>
</feature>
<keyword evidence="3" id="KW-1185">Reference proteome</keyword>
<accession>A0A1N6LX76</accession>
<dbReference type="EMBL" id="FO082871">
    <property type="protein sequence ID" value="SIO73477.1"/>
    <property type="molecule type" value="Genomic_DNA"/>
</dbReference>
<evidence type="ECO:0000313" key="3">
    <source>
        <dbReference type="Proteomes" id="UP000002899"/>
    </source>
</evidence>
<proteinExistence type="predicted"/>
<evidence type="ECO:0000313" key="2">
    <source>
        <dbReference type="EMBL" id="SIO73477.1"/>
    </source>
</evidence>
<feature type="region of interest" description="Disordered" evidence="1">
    <location>
        <begin position="616"/>
        <end position="695"/>
    </location>
</feature>
<sequence>MRKNIESGGSCDKFSDKSFINFLKVFLHDLIFRSIPVTRNPPQKLSLSDAPNVSKGSKKYYKLKPELTEANVFVTKATCFEWEPATIYATEVKRGPTVNNQTMERLRCFLWKERDSSKRDPTVMRTVNGPDETTLHKDLILGLTCCIRLYGKRFNFIHLRKYLSEEMYQKLCNPTNDDYDDGPQILIDRASIIGLLWAITQMRKPFIFDSISKSLFKEYFESTTPIEAQNLIYILALGKRLDVLNAEKIEKSMQNLSSAELLNSLSVSDWIIALSCMDNDNYQIVTKIMNLVVEEIDGMDINLSVVYLSTLVHMKASSKRYPLSYRKIMARIENIFSDMPVNDSMSHLFHLLCQIQCDMKGFFESICTKVIRIMHLIPLCDMVKLMCAIAIYRRNCEKVGNKYEDATRIPSFMNLENHVITKITCSPPFPKELLNLIHDSIIDGKKIENDEELSKLTSKNKFYAASDKSVNKSHNDASIFKSKNSMELENDQFELSSEERFFCANLLEDCCTNIEKLDSDVIMQLVYSLLTFKVDMTPLGTAVKRLVDESVMQEIEPEEMGFSVNLSSEMSDVVSQYRVAESIIHYAHRGKQVKDKFDFTDTQRQLESTLGIIMVNSRNSSKKPHDNSTTPALGSLPVNNNNNEKREAMSKNANKPRPKTPKHKEPTCGTKDSKLAKSKIIEPDNTHVKTSDSNEAVLTDHVKKQLSQEIPHQNTTSSENDQGKHTNPPLKGISGDHYDKNALEPIKPEGSSSNNNKCKRDGRQSILPSIHGANANTNADTSASTSNVKSGQAKSPVCNVKVSNNDKLASDKTGKYSVFGRNGESVGTFNNPQSLFGINNPLPIVQAPTGAHPQYSTSMNISAANNYNQNLPRHPQFSTHSQGSTDRPYSLYPQFSTSVQQQQQIQHQMHLNHLNNQLQNQLHGQMGMINPNSVQTRQEFMMNPTYANYQNYYTSGASNNMNPVSNNVHKGNTGQNIQENTFSGINEQNYQTSGTQDGVSNISYRGIESGNPHMSNPLPVLCQNYEAYNPHHYIDPPMPTQPLNTQQLNNPYARYDNECFPKPSSILDLKNQIHIIELEIERERLKELERKMAFMNN</sequence>
<reference evidence="2 3" key="1">
    <citation type="journal article" date="2012" name="Nucleic Acids Res.">
        <title>Sequencing of the smallest Apicomplexan genome from the human pathogen Babesia microti.</title>
        <authorList>
            <person name="Cornillot E."/>
            <person name="Hadj-Kaddour K."/>
            <person name="Dassouli A."/>
            <person name="Noel B."/>
            <person name="Ranwez V."/>
            <person name="Vacherie B."/>
            <person name="Augagneur Y."/>
            <person name="Bres V."/>
            <person name="Duclos A."/>
            <person name="Randazzo S."/>
            <person name="Carcy B."/>
            <person name="Debierre-Grockiego F."/>
            <person name="Delbecq S."/>
            <person name="Moubri-Menage K."/>
            <person name="Shams-Eldin H."/>
            <person name="Usmani-Brown S."/>
            <person name="Bringaud F."/>
            <person name="Wincker P."/>
            <person name="Vivares C.P."/>
            <person name="Schwarz R.T."/>
            <person name="Schetters T.P."/>
            <person name="Krause P.J."/>
            <person name="Gorenflot A."/>
            <person name="Berry V."/>
            <person name="Barbe V."/>
            <person name="Ben Mamoun C."/>
        </authorList>
    </citation>
    <scope>NUCLEOTIDE SEQUENCE [LARGE SCALE GENOMIC DNA]</scope>
    <source>
        <strain evidence="2 3">RI</strain>
    </source>
</reference>
<gene>
    <name evidence="2" type="ORF">BMR1_01G03386</name>
</gene>
<dbReference type="RefSeq" id="XP_021337573.1">
    <property type="nucleotide sequence ID" value="XM_021482992.1"/>
</dbReference>
<name>A0A1N6LX76_BABMR</name>
<feature type="region of interest" description="Disordered" evidence="1">
    <location>
        <begin position="709"/>
        <end position="792"/>
    </location>
</feature>
<protein>
    <submittedName>
        <fullName evidence="2">Uncharacterized protein</fullName>
    </submittedName>
</protein>
<dbReference type="GeneID" id="24423757"/>
<feature type="compositionally biased region" description="Polar residues" evidence="1">
    <location>
        <begin position="627"/>
        <end position="642"/>
    </location>
</feature>